<name>A0A4U6D5F6_9BACT</name>
<dbReference type="Pfam" id="PF01381">
    <property type="entry name" value="HTH_3"/>
    <property type="match status" value="1"/>
</dbReference>
<proteinExistence type="predicted"/>
<evidence type="ECO:0000313" key="5">
    <source>
        <dbReference type="Proteomes" id="UP000304900"/>
    </source>
</evidence>
<evidence type="ECO:0000259" key="3">
    <source>
        <dbReference type="PROSITE" id="PS50943"/>
    </source>
</evidence>
<evidence type="ECO:0000256" key="1">
    <source>
        <dbReference type="ARBA" id="ARBA00023125"/>
    </source>
</evidence>
<dbReference type="EMBL" id="SZVO01000005">
    <property type="protein sequence ID" value="TKT91936.1"/>
    <property type="molecule type" value="Genomic_DNA"/>
</dbReference>
<dbReference type="Gene3D" id="1.10.260.40">
    <property type="entry name" value="lambda repressor-like DNA-binding domains"/>
    <property type="match status" value="1"/>
</dbReference>
<protein>
    <submittedName>
        <fullName evidence="4">Helix-turn-helix transcriptional regulator</fullName>
    </submittedName>
</protein>
<keyword evidence="5" id="KW-1185">Reference proteome</keyword>
<dbReference type="PANTHER" id="PTHR46558">
    <property type="entry name" value="TRACRIPTIONAL REGULATORY PROTEIN-RELATED-RELATED"/>
    <property type="match status" value="1"/>
</dbReference>
<dbReference type="Proteomes" id="UP000304900">
    <property type="component" value="Unassembled WGS sequence"/>
</dbReference>
<dbReference type="OrthoDB" id="955486at2"/>
<evidence type="ECO:0000256" key="2">
    <source>
        <dbReference type="SAM" id="Coils"/>
    </source>
</evidence>
<keyword evidence="2" id="KW-0175">Coiled coil</keyword>
<dbReference type="AlphaFoldDB" id="A0A4U6D5F6"/>
<organism evidence="4 5">
    <name type="scientific">Dyadobacter frigoris</name>
    <dbReference type="NCBI Taxonomy" id="2576211"/>
    <lineage>
        <taxon>Bacteria</taxon>
        <taxon>Pseudomonadati</taxon>
        <taxon>Bacteroidota</taxon>
        <taxon>Cytophagia</taxon>
        <taxon>Cytophagales</taxon>
        <taxon>Spirosomataceae</taxon>
        <taxon>Dyadobacter</taxon>
    </lineage>
</organism>
<evidence type="ECO:0000313" key="4">
    <source>
        <dbReference type="EMBL" id="TKT91936.1"/>
    </source>
</evidence>
<sequence>MNNTNNPSEKIRQLRLQKDLSQENMADMLGLSTTAYGDMERGRTELSFSRLENIAKLLDVSLPELLGFESKTLSETEWLRQENERLLSANAKLQNELDLWKKRFGSLVTLEIGRQVQQHREPIGF</sequence>
<comment type="caution">
    <text evidence="4">The sequence shown here is derived from an EMBL/GenBank/DDBJ whole genome shotgun (WGS) entry which is preliminary data.</text>
</comment>
<keyword evidence="1" id="KW-0238">DNA-binding</keyword>
<dbReference type="InterPro" id="IPR001387">
    <property type="entry name" value="Cro/C1-type_HTH"/>
</dbReference>
<dbReference type="InterPro" id="IPR010982">
    <property type="entry name" value="Lambda_DNA-bd_dom_sf"/>
</dbReference>
<feature type="domain" description="HTH cro/C1-type" evidence="3">
    <location>
        <begin position="11"/>
        <end position="65"/>
    </location>
</feature>
<dbReference type="PROSITE" id="PS50943">
    <property type="entry name" value="HTH_CROC1"/>
    <property type="match status" value="1"/>
</dbReference>
<dbReference type="GO" id="GO:0003677">
    <property type="term" value="F:DNA binding"/>
    <property type="evidence" value="ECO:0007669"/>
    <property type="project" value="UniProtKB-KW"/>
</dbReference>
<feature type="coiled-coil region" evidence="2">
    <location>
        <begin position="76"/>
        <end position="103"/>
    </location>
</feature>
<dbReference type="RefSeq" id="WP_137340305.1">
    <property type="nucleotide sequence ID" value="NZ_SZVO01000005.1"/>
</dbReference>
<dbReference type="CDD" id="cd00093">
    <property type="entry name" value="HTH_XRE"/>
    <property type="match status" value="1"/>
</dbReference>
<dbReference type="PANTHER" id="PTHR46558:SF11">
    <property type="entry name" value="HTH-TYPE TRANSCRIPTIONAL REGULATOR XRE"/>
    <property type="match status" value="1"/>
</dbReference>
<dbReference type="SMART" id="SM00530">
    <property type="entry name" value="HTH_XRE"/>
    <property type="match status" value="1"/>
</dbReference>
<reference evidence="4 5" key="1">
    <citation type="submission" date="2019-05" db="EMBL/GenBank/DDBJ databases">
        <title>Dyadobacter AR-3-8 sp. nov., isolated from arctic soil.</title>
        <authorList>
            <person name="Chaudhary D.K."/>
        </authorList>
    </citation>
    <scope>NUCLEOTIDE SEQUENCE [LARGE SCALE GENOMIC DNA]</scope>
    <source>
        <strain evidence="4 5">AR-3-8</strain>
    </source>
</reference>
<accession>A0A4U6D5F6</accession>
<gene>
    <name evidence="4" type="ORF">FDK13_12375</name>
</gene>
<dbReference type="SUPFAM" id="SSF47413">
    <property type="entry name" value="lambda repressor-like DNA-binding domains"/>
    <property type="match status" value="1"/>
</dbReference>